<keyword evidence="2" id="KW-1185">Reference proteome</keyword>
<protein>
    <submittedName>
        <fullName evidence="1">Uncharacterized protein</fullName>
    </submittedName>
</protein>
<accession>A0A2G5VD87</accession>
<comment type="caution">
    <text evidence="1">The sequence shown here is derived from an EMBL/GenBank/DDBJ whole genome shotgun (WGS) entry which is preliminary data.</text>
</comment>
<dbReference type="EMBL" id="PDUG01000002">
    <property type="protein sequence ID" value="PIC49723.1"/>
    <property type="molecule type" value="Genomic_DNA"/>
</dbReference>
<dbReference type="Proteomes" id="UP000230233">
    <property type="component" value="Chromosome II"/>
</dbReference>
<gene>
    <name evidence="1" type="primary">Cnig_chr_II.g8240</name>
    <name evidence="1" type="ORF">B9Z55_008240</name>
</gene>
<organism evidence="1 2">
    <name type="scientific">Caenorhabditis nigoni</name>
    <dbReference type="NCBI Taxonomy" id="1611254"/>
    <lineage>
        <taxon>Eukaryota</taxon>
        <taxon>Metazoa</taxon>
        <taxon>Ecdysozoa</taxon>
        <taxon>Nematoda</taxon>
        <taxon>Chromadorea</taxon>
        <taxon>Rhabditida</taxon>
        <taxon>Rhabditina</taxon>
        <taxon>Rhabditomorpha</taxon>
        <taxon>Rhabditoidea</taxon>
        <taxon>Rhabditidae</taxon>
        <taxon>Peloderinae</taxon>
        <taxon>Caenorhabditis</taxon>
    </lineage>
</organism>
<dbReference type="AlphaFoldDB" id="A0A2G5VD87"/>
<name>A0A2G5VD87_9PELO</name>
<evidence type="ECO:0000313" key="2">
    <source>
        <dbReference type="Proteomes" id="UP000230233"/>
    </source>
</evidence>
<reference evidence="2" key="1">
    <citation type="submission" date="2017-10" db="EMBL/GenBank/DDBJ databases">
        <title>Rapid genome shrinkage in a self-fertile nematode reveals novel sperm competition proteins.</title>
        <authorList>
            <person name="Yin D."/>
            <person name="Schwarz E.M."/>
            <person name="Thomas C.G."/>
            <person name="Felde R.L."/>
            <person name="Korf I.F."/>
            <person name="Cutter A.D."/>
            <person name="Schartner C.M."/>
            <person name="Ralston E.J."/>
            <person name="Meyer B.J."/>
            <person name="Haag E.S."/>
        </authorList>
    </citation>
    <scope>NUCLEOTIDE SEQUENCE [LARGE SCALE GENOMIC DNA]</scope>
    <source>
        <strain evidence="2">JU1422</strain>
    </source>
</reference>
<evidence type="ECO:0000313" key="1">
    <source>
        <dbReference type="EMBL" id="PIC49723.1"/>
    </source>
</evidence>
<proteinExistence type="predicted"/>
<dbReference type="OrthoDB" id="5894563at2759"/>
<sequence>MSTSSNQKKFCLEHVPRTSEKTTPGDKNMKLCFKNVKDESVMVLVDCESFMFKIKNPKSQKCLVTQQLQELKKGEVIEVGLEFRNPDEDKNHLKSCYRFKDAGGIIIVSHADIDSFTLVRRYCDGVLYDPEKAPPHHLMRFYGDEHASNLILLAVNTENDTEESKKIKDVFGTIMLDKARKAADRKALEKKKKKKCCTIL</sequence>